<dbReference type="HOGENOM" id="CLU_3037416_0_0_4"/>
<evidence type="ECO:0000313" key="2">
    <source>
        <dbReference type="EMBL" id="EHY32451.1"/>
    </source>
</evidence>
<dbReference type="AlphaFoldDB" id="H3KBQ4"/>
<keyword evidence="3" id="KW-1185">Reference proteome</keyword>
<feature type="compositionally biased region" description="Gly residues" evidence="1">
    <location>
        <begin position="1"/>
        <end position="10"/>
    </location>
</feature>
<organism evidence="2 3">
    <name type="scientific">Sutterella parvirubra YIT 11816</name>
    <dbReference type="NCBI Taxonomy" id="762967"/>
    <lineage>
        <taxon>Bacteria</taxon>
        <taxon>Pseudomonadati</taxon>
        <taxon>Pseudomonadota</taxon>
        <taxon>Betaproteobacteria</taxon>
        <taxon>Burkholderiales</taxon>
        <taxon>Sutterellaceae</taxon>
        <taxon>Sutterella</taxon>
    </lineage>
</organism>
<comment type="caution">
    <text evidence="2">The sequence shown here is derived from an EMBL/GenBank/DDBJ whole genome shotgun (WGS) entry which is preliminary data.</text>
</comment>
<reference evidence="2 3" key="1">
    <citation type="submission" date="2011-11" db="EMBL/GenBank/DDBJ databases">
        <authorList>
            <person name="Weinstock G."/>
            <person name="Sodergren E."/>
            <person name="Clifton S."/>
            <person name="Fulton L."/>
            <person name="Fulton B."/>
            <person name="Courtney L."/>
            <person name="Fronick C."/>
            <person name="Harrison M."/>
            <person name="Strong C."/>
            <person name="Farmer C."/>
            <person name="Delahaunty K."/>
            <person name="Markovic C."/>
            <person name="Hall O."/>
            <person name="Minx P."/>
            <person name="Tomlinson C."/>
            <person name="Mitreva M."/>
            <person name="Hou S."/>
            <person name="Chen J."/>
            <person name="Wollam A."/>
            <person name="Pepin K.H."/>
            <person name="Johnson M."/>
            <person name="Bhonagiri V."/>
            <person name="Zhang X."/>
            <person name="Suruliraj S."/>
            <person name="Warren W."/>
            <person name="Chinwalla A."/>
            <person name="Mardis E.R."/>
            <person name="Wilson R.K."/>
        </authorList>
    </citation>
    <scope>NUCLEOTIDE SEQUENCE [LARGE SCALE GENOMIC DNA]</scope>
    <source>
        <strain evidence="2 3">YIT 11816</strain>
    </source>
</reference>
<evidence type="ECO:0000256" key="1">
    <source>
        <dbReference type="SAM" id="MobiDB-lite"/>
    </source>
</evidence>
<dbReference type="EMBL" id="AFBQ01000017">
    <property type="protein sequence ID" value="EHY32451.1"/>
    <property type="molecule type" value="Genomic_DNA"/>
</dbReference>
<protein>
    <recommendedName>
        <fullName evidence="4">Single-stranded DNA-binding protein</fullName>
    </recommendedName>
</protein>
<evidence type="ECO:0008006" key="4">
    <source>
        <dbReference type="Google" id="ProtNLM"/>
    </source>
</evidence>
<sequence>GAPAGGGQSGGWAPRPAADGFESQPRPAARPAAAPAAAPATSASIDTLDEDVPF</sequence>
<evidence type="ECO:0000313" key="3">
    <source>
        <dbReference type="Proteomes" id="UP000004956"/>
    </source>
</evidence>
<feature type="compositionally biased region" description="Low complexity" evidence="1">
    <location>
        <begin position="25"/>
        <end position="40"/>
    </location>
</feature>
<proteinExistence type="predicted"/>
<feature type="non-terminal residue" evidence="2">
    <location>
        <position position="1"/>
    </location>
</feature>
<gene>
    <name evidence="2" type="ORF">HMPREF9440_00150</name>
</gene>
<dbReference type="Proteomes" id="UP000004956">
    <property type="component" value="Unassembled WGS sequence"/>
</dbReference>
<feature type="region of interest" description="Disordered" evidence="1">
    <location>
        <begin position="1"/>
        <end position="54"/>
    </location>
</feature>
<name>H3KBQ4_9BURK</name>
<accession>H3KBQ4</accession>